<protein>
    <submittedName>
        <fullName evidence="6">Dehydrogenase/reductase SDR family member 1</fullName>
    </submittedName>
</protein>
<evidence type="ECO:0000313" key="6">
    <source>
        <dbReference type="WBParaSite" id="SSLN_0001695901-mRNA-1"/>
    </source>
</evidence>
<dbReference type="GO" id="GO:0016491">
    <property type="term" value="F:oxidoreductase activity"/>
    <property type="evidence" value="ECO:0007669"/>
    <property type="project" value="UniProtKB-KW"/>
</dbReference>
<evidence type="ECO:0000313" key="5">
    <source>
        <dbReference type="Proteomes" id="UP000275846"/>
    </source>
</evidence>
<dbReference type="Pfam" id="PF00106">
    <property type="entry name" value="adh_short"/>
    <property type="match status" value="1"/>
</dbReference>
<dbReference type="EMBL" id="UYSU01040970">
    <property type="protein sequence ID" value="VDM02724.1"/>
    <property type="molecule type" value="Genomic_DNA"/>
</dbReference>
<organism evidence="6">
    <name type="scientific">Schistocephalus solidus</name>
    <name type="common">Tapeworm</name>
    <dbReference type="NCBI Taxonomy" id="70667"/>
    <lineage>
        <taxon>Eukaryota</taxon>
        <taxon>Metazoa</taxon>
        <taxon>Spiralia</taxon>
        <taxon>Lophotrochozoa</taxon>
        <taxon>Platyhelminthes</taxon>
        <taxon>Cestoda</taxon>
        <taxon>Eucestoda</taxon>
        <taxon>Diphyllobothriidea</taxon>
        <taxon>Diphyllobothriidae</taxon>
        <taxon>Schistocephalus</taxon>
    </lineage>
</organism>
<keyword evidence="5" id="KW-1185">Reference proteome</keyword>
<dbReference type="SUPFAM" id="SSF51735">
    <property type="entry name" value="NAD(P)-binding Rossmann-fold domains"/>
    <property type="match status" value="1"/>
</dbReference>
<dbReference type="PROSITE" id="PS00061">
    <property type="entry name" value="ADH_SHORT"/>
    <property type="match status" value="1"/>
</dbReference>
<sequence length="354" mass="38889">MGDKKLPNLKGYVCLVTGASRGIGRGIALALGECGATVYITGRTLKPKDDAKEGDAGGSLEETAAEITTRGGFALSCFSFFPRSLFPWSLTEQNGRLDLLVNNAFAAVSYLTSHSDMSYWELEADDSTAKAWDVVNGVGLRNHYICATLATRMMLEYRGEFTTESSDHEKKTSGNEKNSQLSGNSQRPGLIINISSLGGLKYLFNVAYGVGKAAMDRMAADMAHELHEKKKNIAIISLWPGMVRTEQFIKFAKKSEARTKILEERGESPELTGIVIAHLLVEPKEKLLSRSGRVPFVADTALEMGIRDTNGKWPTSLRSLRYILEISGRTTLSRTVPEFVRVPYSAFNQLGTKF</sequence>
<dbReference type="Proteomes" id="UP000275846">
    <property type="component" value="Unassembled WGS sequence"/>
</dbReference>
<dbReference type="WBParaSite" id="SSLN_0001695901-mRNA-1">
    <property type="protein sequence ID" value="SSLN_0001695901-mRNA-1"/>
    <property type="gene ID" value="SSLN_0001695901"/>
</dbReference>
<dbReference type="Gene3D" id="3.40.50.720">
    <property type="entry name" value="NAD(P)-binding Rossmann-like Domain"/>
    <property type="match status" value="1"/>
</dbReference>
<dbReference type="PRINTS" id="PR00081">
    <property type="entry name" value="GDHRDH"/>
</dbReference>
<feature type="region of interest" description="Disordered" evidence="3">
    <location>
        <begin position="164"/>
        <end position="184"/>
    </location>
</feature>
<dbReference type="STRING" id="70667.A0A183TIP0"/>
<gene>
    <name evidence="4" type="ORF">SSLN_LOCUS16338</name>
</gene>
<dbReference type="PANTHER" id="PTHR44147">
    <property type="entry name" value="DEHYDROGENASE/REDUCTASE SDR FAMILY MEMBER 1"/>
    <property type="match status" value="1"/>
</dbReference>
<evidence type="ECO:0000313" key="4">
    <source>
        <dbReference type="EMBL" id="VDM02724.1"/>
    </source>
</evidence>
<comment type="similarity">
    <text evidence="2">Belongs to the short-chain dehydrogenases/reductases (SDR) family.</text>
</comment>
<dbReference type="InterPro" id="IPR020904">
    <property type="entry name" value="Sc_DH/Rdtase_CS"/>
</dbReference>
<proteinExistence type="inferred from homology"/>
<dbReference type="PRINTS" id="PR00080">
    <property type="entry name" value="SDRFAMILY"/>
</dbReference>
<name>A0A183TIP0_SCHSO</name>
<dbReference type="OrthoDB" id="1933717at2759"/>
<evidence type="ECO:0000256" key="2">
    <source>
        <dbReference type="RuleBase" id="RU000363"/>
    </source>
</evidence>
<dbReference type="InterPro" id="IPR036291">
    <property type="entry name" value="NAD(P)-bd_dom_sf"/>
</dbReference>
<dbReference type="InterPro" id="IPR002347">
    <property type="entry name" value="SDR_fam"/>
</dbReference>
<reference evidence="6" key="1">
    <citation type="submission" date="2016-06" db="UniProtKB">
        <authorList>
            <consortium name="WormBaseParasite"/>
        </authorList>
    </citation>
    <scope>IDENTIFICATION</scope>
</reference>
<feature type="compositionally biased region" description="Polar residues" evidence="3">
    <location>
        <begin position="175"/>
        <end position="184"/>
    </location>
</feature>
<feature type="compositionally biased region" description="Basic and acidic residues" evidence="3">
    <location>
        <begin position="164"/>
        <end position="174"/>
    </location>
</feature>
<reference evidence="4 5" key="2">
    <citation type="submission" date="2018-11" db="EMBL/GenBank/DDBJ databases">
        <authorList>
            <consortium name="Pathogen Informatics"/>
        </authorList>
    </citation>
    <scope>NUCLEOTIDE SEQUENCE [LARGE SCALE GENOMIC DNA]</scope>
    <source>
        <strain evidence="4 5">NST_G2</strain>
    </source>
</reference>
<keyword evidence="1" id="KW-0560">Oxidoreductase</keyword>
<accession>A0A183TIP0</accession>
<evidence type="ECO:0000256" key="3">
    <source>
        <dbReference type="SAM" id="MobiDB-lite"/>
    </source>
</evidence>
<dbReference type="PANTHER" id="PTHR44147:SF2">
    <property type="entry name" value="DEHYDROGENASE_REDUCTASE SDR FAMILY MEMBER 1"/>
    <property type="match status" value="1"/>
</dbReference>
<dbReference type="AlphaFoldDB" id="A0A183TIP0"/>
<evidence type="ECO:0000256" key="1">
    <source>
        <dbReference type="ARBA" id="ARBA00023002"/>
    </source>
</evidence>